<reference evidence="1 2" key="1">
    <citation type="submission" date="2018-05" db="EMBL/GenBank/DDBJ databases">
        <title>Genomic Encyclopedia of Archaeal and Bacterial Type Strains, Phase II (KMG-II): from individual species to whole genera.</title>
        <authorList>
            <person name="Goeker M."/>
        </authorList>
    </citation>
    <scope>NUCLEOTIDE SEQUENCE [LARGE SCALE GENOMIC DNA]</scope>
    <source>
        <strain evidence="1 2">DSM 23514</strain>
    </source>
</reference>
<gene>
    <name evidence="1" type="ORF">LX92_00900</name>
</gene>
<evidence type="ECO:0000313" key="1">
    <source>
        <dbReference type="EMBL" id="PWK24536.1"/>
    </source>
</evidence>
<evidence type="ECO:0000313" key="2">
    <source>
        <dbReference type="Proteomes" id="UP000245667"/>
    </source>
</evidence>
<dbReference type="AlphaFoldDB" id="A0A316E396"/>
<accession>A0A316E396</accession>
<sequence>MLIWQKGHKNAINPYNETRLHLSLDKETPNRVNINGVNSPEASV</sequence>
<proteinExistence type="predicted"/>
<name>A0A316E396_9FLAO</name>
<dbReference type="EMBL" id="QGGQ01000002">
    <property type="protein sequence ID" value="PWK24536.1"/>
    <property type="molecule type" value="Genomic_DNA"/>
</dbReference>
<protein>
    <submittedName>
        <fullName evidence="1">Uncharacterized protein</fullName>
    </submittedName>
</protein>
<comment type="caution">
    <text evidence="1">The sequence shown here is derived from an EMBL/GenBank/DDBJ whole genome shotgun (WGS) entry which is preliminary data.</text>
</comment>
<organism evidence="1 2">
    <name type="scientific">Maribacter polysiphoniae</name>
    <dbReference type="NCBI Taxonomy" id="429344"/>
    <lineage>
        <taxon>Bacteria</taxon>
        <taxon>Pseudomonadati</taxon>
        <taxon>Bacteroidota</taxon>
        <taxon>Flavobacteriia</taxon>
        <taxon>Flavobacteriales</taxon>
        <taxon>Flavobacteriaceae</taxon>
        <taxon>Maribacter</taxon>
    </lineage>
</organism>
<dbReference type="Proteomes" id="UP000245667">
    <property type="component" value="Unassembled WGS sequence"/>
</dbReference>